<feature type="transmembrane region" description="Helical" evidence="1">
    <location>
        <begin position="33"/>
        <end position="52"/>
    </location>
</feature>
<feature type="transmembrane region" description="Helical" evidence="1">
    <location>
        <begin position="165"/>
        <end position="184"/>
    </location>
</feature>
<accession>E8R2I4</accession>
<dbReference type="RefSeq" id="WP_013564772.1">
    <property type="nucleotide sequence ID" value="NC_014962.1"/>
</dbReference>
<keyword evidence="1" id="KW-1133">Transmembrane helix</keyword>
<feature type="transmembrane region" description="Helical" evidence="1">
    <location>
        <begin position="390"/>
        <end position="408"/>
    </location>
</feature>
<dbReference type="eggNOG" id="ENOG5033GU7">
    <property type="taxonomic scope" value="Bacteria"/>
</dbReference>
<reference key="1">
    <citation type="submission" date="2010-11" db="EMBL/GenBank/DDBJ databases">
        <title>The complete sequence of chromosome of Isophaera pallida ATCC 43644.</title>
        <authorList>
            <consortium name="US DOE Joint Genome Institute (JGI-PGF)"/>
            <person name="Lucas S."/>
            <person name="Copeland A."/>
            <person name="Lapidus A."/>
            <person name="Bruce D."/>
            <person name="Goodwin L."/>
            <person name="Pitluck S."/>
            <person name="Kyrpides N."/>
            <person name="Mavromatis K."/>
            <person name="Pagani I."/>
            <person name="Ivanova N."/>
            <person name="Saunders E."/>
            <person name="Brettin T."/>
            <person name="Detter J.C."/>
            <person name="Han C."/>
            <person name="Tapia R."/>
            <person name="Land M."/>
            <person name="Hauser L."/>
            <person name="Markowitz V."/>
            <person name="Cheng J.-F."/>
            <person name="Hugenholtz P."/>
            <person name="Woyke T."/>
            <person name="Wu D."/>
            <person name="Eisen J.A."/>
        </authorList>
    </citation>
    <scope>NUCLEOTIDE SEQUENCE</scope>
    <source>
        <strain>ATCC 43644</strain>
    </source>
</reference>
<keyword evidence="1" id="KW-0812">Transmembrane</keyword>
<gene>
    <name evidence="2" type="ordered locus">Isop_1904</name>
</gene>
<keyword evidence="3" id="KW-1185">Reference proteome</keyword>
<name>E8R2I4_ISOPI</name>
<organism evidence="2 3">
    <name type="scientific">Isosphaera pallida (strain ATCC 43644 / DSM 9630 / IS1B)</name>
    <dbReference type="NCBI Taxonomy" id="575540"/>
    <lineage>
        <taxon>Bacteria</taxon>
        <taxon>Pseudomonadati</taxon>
        <taxon>Planctomycetota</taxon>
        <taxon>Planctomycetia</taxon>
        <taxon>Isosphaerales</taxon>
        <taxon>Isosphaeraceae</taxon>
        <taxon>Isosphaera</taxon>
    </lineage>
</organism>
<proteinExistence type="predicted"/>
<dbReference type="Proteomes" id="UP000008631">
    <property type="component" value="Chromosome"/>
</dbReference>
<dbReference type="HOGENOM" id="CLU_613617_0_0_0"/>
<feature type="transmembrane region" description="Helical" evidence="1">
    <location>
        <begin position="72"/>
        <end position="94"/>
    </location>
</feature>
<protein>
    <recommendedName>
        <fullName evidence="4">Oligosaccharide repeat unit polymerase</fullName>
    </recommendedName>
</protein>
<dbReference type="EMBL" id="CP002353">
    <property type="protein sequence ID" value="ADV62484.1"/>
    <property type="molecule type" value="Genomic_DNA"/>
</dbReference>
<feature type="transmembrane region" description="Helical" evidence="1">
    <location>
        <begin position="106"/>
        <end position="126"/>
    </location>
</feature>
<evidence type="ECO:0008006" key="4">
    <source>
        <dbReference type="Google" id="ProtNLM"/>
    </source>
</evidence>
<dbReference type="AlphaFoldDB" id="E8R2I4"/>
<keyword evidence="1" id="KW-0472">Membrane</keyword>
<dbReference type="STRING" id="575540.Isop_1904"/>
<feature type="transmembrane region" description="Helical" evidence="1">
    <location>
        <begin position="138"/>
        <end position="158"/>
    </location>
</feature>
<feature type="transmembrane region" description="Helical" evidence="1">
    <location>
        <begin position="213"/>
        <end position="233"/>
    </location>
</feature>
<sequence>MDGRGYAIAVGATIALTLLIHLVRRRFDPFEPLWLFLVGYTQLYVIQPLSYYDWALGVRGEELVNLAGLRSLWALWVFLAAYHLIPTRVVTGLIPAPPRVWSRVLVWALAPLLIAWGLFCALTLISQNVAGAAASDEGRLLSSFPAVMLVGGVLFLVTGRVTRGAWLELILGTGTILAYAAIWMFNGKRSHSLLGLLTLVAAWYMTRGKRPSWPMLMLTGFLGASMVTLAIGWRNAVDYPRDLNGFLAFITNYDPADILVNLNMADAEGADTRKLVTYETEEWGGYLLMLDAVTEPDQHDYGAPYLRLVTTFIPRIVWPDKPLPGRDKWIQAWQRGSQLKRADDFTGPAIGILGALHLNGGATATALMMTFLGFFLSTIFAYVKRYTDRPWILAFWPMFMLNAWFMTVNDDPFVWFYYNWGFTSFPTVLFLFLANKVFDPSSTANP</sequence>
<dbReference type="OrthoDB" id="243288at2"/>
<dbReference type="InParanoid" id="E8R2I4"/>
<feature type="transmembrane region" description="Helical" evidence="1">
    <location>
        <begin position="362"/>
        <end position="383"/>
    </location>
</feature>
<feature type="transmembrane region" description="Helical" evidence="1">
    <location>
        <begin position="190"/>
        <end position="206"/>
    </location>
</feature>
<evidence type="ECO:0000313" key="2">
    <source>
        <dbReference type="EMBL" id="ADV62484.1"/>
    </source>
</evidence>
<evidence type="ECO:0000313" key="3">
    <source>
        <dbReference type="Proteomes" id="UP000008631"/>
    </source>
</evidence>
<feature type="transmembrane region" description="Helical" evidence="1">
    <location>
        <begin position="6"/>
        <end position="24"/>
    </location>
</feature>
<dbReference type="KEGG" id="ipa:Isop_1904"/>
<feature type="transmembrane region" description="Helical" evidence="1">
    <location>
        <begin position="414"/>
        <end position="434"/>
    </location>
</feature>
<evidence type="ECO:0000256" key="1">
    <source>
        <dbReference type="SAM" id="Phobius"/>
    </source>
</evidence>
<reference evidence="2 3" key="2">
    <citation type="journal article" date="2011" name="Stand. Genomic Sci.">
        <title>Complete genome sequence of Isosphaera pallida type strain (IS1B).</title>
        <authorList>
            <consortium name="US DOE Joint Genome Institute (JGI-PGF)"/>
            <person name="Goker M."/>
            <person name="Cleland D."/>
            <person name="Saunders E."/>
            <person name="Lapidus A."/>
            <person name="Nolan M."/>
            <person name="Lucas S."/>
            <person name="Hammon N."/>
            <person name="Deshpande S."/>
            <person name="Cheng J.F."/>
            <person name="Tapia R."/>
            <person name="Han C."/>
            <person name="Goodwin L."/>
            <person name="Pitluck S."/>
            <person name="Liolios K."/>
            <person name="Pagani I."/>
            <person name="Ivanova N."/>
            <person name="Mavromatis K."/>
            <person name="Pati A."/>
            <person name="Chen A."/>
            <person name="Palaniappan K."/>
            <person name="Land M."/>
            <person name="Hauser L."/>
            <person name="Chang Y.J."/>
            <person name="Jeffries C.D."/>
            <person name="Detter J.C."/>
            <person name="Beck B."/>
            <person name="Woyke T."/>
            <person name="Bristow J."/>
            <person name="Eisen J.A."/>
            <person name="Markowitz V."/>
            <person name="Hugenholtz P."/>
            <person name="Kyrpides N.C."/>
            <person name="Klenk H.P."/>
        </authorList>
    </citation>
    <scope>NUCLEOTIDE SEQUENCE [LARGE SCALE GENOMIC DNA]</scope>
    <source>
        <strain evidence="3">ATCC 43644 / DSM 9630 / IS1B</strain>
    </source>
</reference>